<comment type="caution">
    <text evidence="1">The sequence shown here is derived from an EMBL/GenBank/DDBJ whole genome shotgun (WGS) entry which is preliminary data.</text>
</comment>
<name>A0ABT8WXE6_9FLAO</name>
<evidence type="ECO:0000313" key="2">
    <source>
        <dbReference type="Proteomes" id="UP001176891"/>
    </source>
</evidence>
<dbReference type="SUPFAM" id="SSF55961">
    <property type="entry name" value="Bet v1-like"/>
    <property type="match status" value="1"/>
</dbReference>
<reference evidence="1" key="1">
    <citation type="submission" date="2023-07" db="EMBL/GenBank/DDBJ databases">
        <title>Two novel species in the genus Flavivirga.</title>
        <authorList>
            <person name="Kwon K."/>
        </authorList>
    </citation>
    <scope>NUCLEOTIDE SEQUENCE</scope>
    <source>
        <strain evidence="1">KACC 14157</strain>
    </source>
</reference>
<dbReference type="InterPro" id="IPR023393">
    <property type="entry name" value="START-like_dom_sf"/>
</dbReference>
<dbReference type="RefSeq" id="WP_303280873.1">
    <property type="nucleotide sequence ID" value="NZ_BAABCZ010000016.1"/>
</dbReference>
<dbReference type="EMBL" id="JAUOEM010000001">
    <property type="protein sequence ID" value="MDO5986356.1"/>
    <property type="molecule type" value="Genomic_DNA"/>
</dbReference>
<gene>
    <name evidence="1" type="ORF">Q4Q39_02965</name>
</gene>
<accession>A0ABT8WXE6</accession>
<sequence>MALIFTHNLLIKTSSKAVFNAVTLPERLNNWWILKGSRILKLDSGYNLNFTDVYNWFGKVSEVKNNGILHLKITDSEFN</sequence>
<proteinExistence type="predicted"/>
<keyword evidence="2" id="KW-1185">Reference proteome</keyword>
<organism evidence="1 2">
    <name type="scientific">Flavivirga amylovorans</name>
    <dbReference type="NCBI Taxonomy" id="870486"/>
    <lineage>
        <taxon>Bacteria</taxon>
        <taxon>Pseudomonadati</taxon>
        <taxon>Bacteroidota</taxon>
        <taxon>Flavobacteriia</taxon>
        <taxon>Flavobacteriales</taxon>
        <taxon>Flavobacteriaceae</taxon>
        <taxon>Flavivirga</taxon>
    </lineage>
</organism>
<protein>
    <submittedName>
        <fullName evidence="1">Uncharacterized protein</fullName>
    </submittedName>
</protein>
<dbReference type="Gene3D" id="3.30.530.20">
    <property type="match status" value="1"/>
</dbReference>
<evidence type="ECO:0000313" key="1">
    <source>
        <dbReference type="EMBL" id="MDO5986356.1"/>
    </source>
</evidence>
<dbReference type="Proteomes" id="UP001176891">
    <property type="component" value="Unassembled WGS sequence"/>
</dbReference>